<dbReference type="Gene3D" id="3.40.190.10">
    <property type="entry name" value="Periplasmic binding protein-like II"/>
    <property type="match status" value="2"/>
</dbReference>
<dbReference type="Proteomes" id="UP000886883">
    <property type="component" value="Unassembled WGS sequence"/>
</dbReference>
<feature type="signal peptide" evidence="2">
    <location>
        <begin position="1"/>
        <end position="23"/>
    </location>
</feature>
<evidence type="ECO:0000313" key="4">
    <source>
        <dbReference type="EMBL" id="HJB91321.1"/>
    </source>
</evidence>
<gene>
    <name evidence="4" type="ORF">H9763_07625</name>
</gene>
<protein>
    <submittedName>
        <fullName evidence="4">ABC transporter substrate-binding protein</fullName>
    </submittedName>
</protein>
<feature type="compositionally biased region" description="Acidic residues" evidence="1">
    <location>
        <begin position="41"/>
        <end position="54"/>
    </location>
</feature>
<feature type="region of interest" description="Disordered" evidence="1">
    <location>
        <begin position="25"/>
        <end position="54"/>
    </location>
</feature>
<reference evidence="4" key="2">
    <citation type="submission" date="2021-04" db="EMBL/GenBank/DDBJ databases">
        <authorList>
            <person name="Gilroy R."/>
        </authorList>
    </citation>
    <scope>NUCLEOTIDE SEQUENCE</scope>
    <source>
        <strain evidence="4">USAMLcec3-2134</strain>
    </source>
</reference>
<dbReference type="InterPro" id="IPR006059">
    <property type="entry name" value="SBP"/>
</dbReference>
<feature type="chain" id="PRO_5038625876" evidence="2">
    <location>
        <begin position="24"/>
        <end position="520"/>
    </location>
</feature>
<feature type="domain" description="DUF3502" evidence="3">
    <location>
        <begin position="450"/>
        <end position="517"/>
    </location>
</feature>
<evidence type="ECO:0000259" key="3">
    <source>
        <dbReference type="Pfam" id="PF12010"/>
    </source>
</evidence>
<evidence type="ECO:0000313" key="5">
    <source>
        <dbReference type="Proteomes" id="UP000886883"/>
    </source>
</evidence>
<dbReference type="PROSITE" id="PS51257">
    <property type="entry name" value="PROKAR_LIPOPROTEIN"/>
    <property type="match status" value="1"/>
</dbReference>
<dbReference type="EMBL" id="DWXE01000026">
    <property type="protein sequence ID" value="HJB91321.1"/>
    <property type="molecule type" value="Genomic_DNA"/>
</dbReference>
<proteinExistence type="predicted"/>
<dbReference type="Pfam" id="PF01547">
    <property type="entry name" value="SBP_bac_1"/>
    <property type="match status" value="1"/>
</dbReference>
<accession>A0A9D2MSU1</accession>
<dbReference type="InterPro" id="IPR022627">
    <property type="entry name" value="DUF3502"/>
</dbReference>
<organism evidence="4 5">
    <name type="scientific">Candidatus Eisenbergiella merdigallinarum</name>
    <dbReference type="NCBI Taxonomy" id="2838552"/>
    <lineage>
        <taxon>Bacteria</taxon>
        <taxon>Bacillati</taxon>
        <taxon>Bacillota</taxon>
        <taxon>Clostridia</taxon>
        <taxon>Lachnospirales</taxon>
        <taxon>Lachnospiraceae</taxon>
        <taxon>Eisenbergiella</taxon>
    </lineage>
</organism>
<reference evidence="4" key="1">
    <citation type="journal article" date="2021" name="PeerJ">
        <title>Extensive microbial diversity within the chicken gut microbiome revealed by metagenomics and culture.</title>
        <authorList>
            <person name="Gilroy R."/>
            <person name="Ravi A."/>
            <person name="Getino M."/>
            <person name="Pursley I."/>
            <person name="Horton D.L."/>
            <person name="Alikhan N.F."/>
            <person name="Baker D."/>
            <person name="Gharbi K."/>
            <person name="Hall N."/>
            <person name="Watson M."/>
            <person name="Adriaenssens E.M."/>
            <person name="Foster-Nyarko E."/>
            <person name="Jarju S."/>
            <person name="Secka A."/>
            <person name="Antonio M."/>
            <person name="Oren A."/>
            <person name="Chaudhuri R.R."/>
            <person name="La Ragione R."/>
            <person name="Hildebrand F."/>
            <person name="Pallen M.J."/>
        </authorList>
    </citation>
    <scope>NUCLEOTIDE SEQUENCE</scope>
    <source>
        <strain evidence="4">USAMLcec3-2134</strain>
    </source>
</reference>
<dbReference type="AlphaFoldDB" id="A0A9D2MSU1"/>
<evidence type="ECO:0000256" key="1">
    <source>
        <dbReference type="SAM" id="MobiDB-lite"/>
    </source>
</evidence>
<keyword evidence="2" id="KW-0732">Signal</keyword>
<comment type="caution">
    <text evidence="4">The sequence shown here is derived from an EMBL/GenBank/DDBJ whole genome shotgun (WGS) entry which is preliminary data.</text>
</comment>
<dbReference type="SUPFAM" id="SSF53850">
    <property type="entry name" value="Periplasmic binding protein-like II"/>
    <property type="match status" value="1"/>
</dbReference>
<sequence length="520" mass="57262">MRKKLVSLLLSVSMIAAMLSGCGAPKQEESADAGQQSVSAEQEDASPEDQADAGEGEYPVIRMGYLIVGDVSLETQIEEQLNAILREKAGAEVDLIGIEFGNLATQMNLMLTGGDNSLDLFNSFWYTSESNLVANGQVIALDDLLESDGADILAQYEGYEEYLDCARIGEGLYGIPSIYAWSCENLYLVTKEASDAAGIDWNGVNDLDTLTDAMIKMKEASPDKYFIPGSTQTYWIPKDIDYLGDTNFLGVLTDPTNSTTVENYYESDYFLNFLEHVQQWKDAGLISPDPMSNSDATLVNLQYGIVDGTPGYNWDTEIGRKSSEVQYALELYGTSLSEPLATSGDVTTYMWHISSFCEDPAAAMRVLNVLYSDAEAAQLVGMGIEGENYVLDENGQMAFPEGKTLWDAGWGCAASALWPNITLCESWYYEPADLYDRMREKNASAKKSLALGFQFDSSPVADQVAACSNIVAQYYMPLMYAEADIETTLPEFQEQLKSAGIDEIIAEKQRQLDEWLASKE</sequence>
<dbReference type="Pfam" id="PF12010">
    <property type="entry name" value="DUF3502"/>
    <property type="match status" value="1"/>
</dbReference>
<evidence type="ECO:0000256" key="2">
    <source>
        <dbReference type="SAM" id="SignalP"/>
    </source>
</evidence>
<name>A0A9D2MSU1_9FIRM</name>